<dbReference type="InterPro" id="IPR013099">
    <property type="entry name" value="K_chnl_dom"/>
</dbReference>
<comment type="caution">
    <text evidence="10">The sequence shown here is derived from an EMBL/GenBank/DDBJ whole genome shotgun (WGS) entry which is preliminary data.</text>
</comment>
<dbReference type="GO" id="GO:0005249">
    <property type="term" value="F:voltage-gated potassium channel activity"/>
    <property type="evidence" value="ECO:0007669"/>
    <property type="project" value="InterPro"/>
</dbReference>
<evidence type="ECO:0000256" key="6">
    <source>
        <dbReference type="ARBA" id="ARBA00023136"/>
    </source>
</evidence>
<evidence type="ECO:0000256" key="3">
    <source>
        <dbReference type="ARBA" id="ARBA00022692"/>
    </source>
</evidence>
<feature type="transmembrane region" description="Helical" evidence="8">
    <location>
        <begin position="7"/>
        <end position="30"/>
    </location>
</feature>
<keyword evidence="3 8" id="KW-0812">Transmembrane</keyword>
<sequence>MNKKSVYDYFIGLVALMLSLIIVIDIFVSIPKEVRLSFYYIENIIRLIFIGDYIGRLVLSKNKKEFFKENIIDLLSIISIRIYLKCFKVVKITEIIPAYMVIRLCKVFMVIVNIIKFKVKVRDEIRKNKFNFLLVISVIIIVIGAVIISTIEGISLEDALWWSFVTFTTVGYGDVLLKTQLGRIFAVILMIIGIGVIGVITTTITLYIVNSGRNKSSDNYKSHIIEDIKEKLDNYEELSDEDIDTIIKVLSSLKKHEK</sequence>
<keyword evidence="7 10" id="KW-0407">Ion channel</keyword>
<evidence type="ECO:0000313" key="10">
    <source>
        <dbReference type="EMBL" id="MBC5639642.1"/>
    </source>
</evidence>
<dbReference type="PRINTS" id="PR00169">
    <property type="entry name" value="KCHANNEL"/>
</dbReference>
<reference evidence="10" key="1">
    <citation type="submission" date="2020-08" db="EMBL/GenBank/DDBJ databases">
        <title>Genome public.</title>
        <authorList>
            <person name="Liu C."/>
            <person name="Sun Q."/>
        </authorList>
    </citation>
    <scope>NUCLEOTIDE SEQUENCE</scope>
    <source>
        <strain evidence="10">NSJ-42</strain>
    </source>
</reference>
<feature type="transmembrane region" description="Helical" evidence="8">
    <location>
        <begin position="96"/>
        <end position="117"/>
    </location>
</feature>
<feature type="transmembrane region" description="Helical" evidence="8">
    <location>
        <begin position="160"/>
        <end position="177"/>
    </location>
</feature>
<dbReference type="Gene3D" id="1.20.120.350">
    <property type="entry name" value="Voltage-gated potassium channels. Chain C"/>
    <property type="match status" value="1"/>
</dbReference>
<evidence type="ECO:0000256" key="1">
    <source>
        <dbReference type="ARBA" id="ARBA00004141"/>
    </source>
</evidence>
<protein>
    <submittedName>
        <fullName evidence="10">Two pore domain potassium channel family protein</fullName>
    </submittedName>
</protein>
<proteinExistence type="predicted"/>
<evidence type="ECO:0000256" key="7">
    <source>
        <dbReference type="ARBA" id="ARBA00023303"/>
    </source>
</evidence>
<accession>A0A8I0DNN6</accession>
<keyword evidence="11" id="KW-1185">Reference proteome</keyword>
<feature type="transmembrane region" description="Helical" evidence="8">
    <location>
        <begin position="129"/>
        <end position="148"/>
    </location>
</feature>
<comment type="subcellular location">
    <subcellularLocation>
        <location evidence="1">Membrane</location>
        <topology evidence="1">Multi-pass membrane protein</topology>
    </subcellularLocation>
</comment>
<dbReference type="AlphaFoldDB" id="A0A8I0DNN6"/>
<dbReference type="PANTHER" id="PTHR11537:SF254">
    <property type="entry name" value="POTASSIUM VOLTAGE-GATED CHANNEL PROTEIN SHAB"/>
    <property type="match status" value="1"/>
</dbReference>
<dbReference type="Proteomes" id="UP000662088">
    <property type="component" value="Unassembled WGS sequence"/>
</dbReference>
<gene>
    <name evidence="10" type="ORF">H8R92_04190</name>
</gene>
<evidence type="ECO:0000259" key="9">
    <source>
        <dbReference type="Pfam" id="PF07885"/>
    </source>
</evidence>
<dbReference type="PANTHER" id="PTHR11537">
    <property type="entry name" value="VOLTAGE-GATED POTASSIUM CHANNEL"/>
    <property type="match status" value="1"/>
</dbReference>
<feature type="domain" description="Potassium channel" evidence="9">
    <location>
        <begin position="137"/>
        <end position="208"/>
    </location>
</feature>
<evidence type="ECO:0000256" key="5">
    <source>
        <dbReference type="ARBA" id="ARBA00023065"/>
    </source>
</evidence>
<keyword evidence="6 8" id="KW-0472">Membrane</keyword>
<evidence type="ECO:0000313" key="11">
    <source>
        <dbReference type="Proteomes" id="UP000662088"/>
    </source>
</evidence>
<keyword evidence="4 8" id="KW-1133">Transmembrane helix</keyword>
<organism evidence="10 11">
    <name type="scientific">Clostridium lentum</name>
    <dbReference type="NCBI Taxonomy" id="2763037"/>
    <lineage>
        <taxon>Bacteria</taxon>
        <taxon>Bacillati</taxon>
        <taxon>Bacillota</taxon>
        <taxon>Clostridia</taxon>
        <taxon>Eubacteriales</taxon>
        <taxon>Clostridiaceae</taxon>
        <taxon>Clostridium</taxon>
    </lineage>
</organism>
<dbReference type="Pfam" id="PF07885">
    <property type="entry name" value="Ion_trans_2"/>
    <property type="match status" value="1"/>
</dbReference>
<dbReference type="SUPFAM" id="SSF81324">
    <property type="entry name" value="Voltage-gated potassium channels"/>
    <property type="match status" value="1"/>
</dbReference>
<dbReference type="Gene3D" id="1.10.287.70">
    <property type="match status" value="1"/>
</dbReference>
<feature type="transmembrane region" description="Helical" evidence="8">
    <location>
        <begin position="184"/>
        <end position="209"/>
    </location>
</feature>
<keyword evidence="5" id="KW-0406">Ion transport</keyword>
<dbReference type="EMBL" id="JACOOQ010000005">
    <property type="protein sequence ID" value="MBC5639642.1"/>
    <property type="molecule type" value="Genomic_DNA"/>
</dbReference>
<dbReference type="GO" id="GO:0008076">
    <property type="term" value="C:voltage-gated potassium channel complex"/>
    <property type="evidence" value="ECO:0007669"/>
    <property type="project" value="InterPro"/>
</dbReference>
<dbReference type="InterPro" id="IPR027359">
    <property type="entry name" value="Volt_channel_dom_sf"/>
</dbReference>
<evidence type="ECO:0000256" key="2">
    <source>
        <dbReference type="ARBA" id="ARBA00022448"/>
    </source>
</evidence>
<dbReference type="GO" id="GO:0001508">
    <property type="term" value="P:action potential"/>
    <property type="evidence" value="ECO:0007669"/>
    <property type="project" value="TreeGrafter"/>
</dbReference>
<dbReference type="RefSeq" id="WP_022211072.1">
    <property type="nucleotide sequence ID" value="NZ_JACOOQ010000005.1"/>
</dbReference>
<dbReference type="InterPro" id="IPR028325">
    <property type="entry name" value="VG_K_chnl"/>
</dbReference>
<evidence type="ECO:0000256" key="8">
    <source>
        <dbReference type="SAM" id="Phobius"/>
    </source>
</evidence>
<keyword evidence="2" id="KW-0813">Transport</keyword>
<evidence type="ECO:0000256" key="4">
    <source>
        <dbReference type="ARBA" id="ARBA00022989"/>
    </source>
</evidence>
<name>A0A8I0DNN6_9CLOT</name>